<gene>
    <name evidence="2" type="ORF">A2Y83_04630</name>
</gene>
<protein>
    <submittedName>
        <fullName evidence="2">Uncharacterized protein</fullName>
    </submittedName>
</protein>
<keyword evidence="1" id="KW-0472">Membrane</keyword>
<evidence type="ECO:0000313" key="3">
    <source>
        <dbReference type="Proteomes" id="UP000178323"/>
    </source>
</evidence>
<keyword evidence="1" id="KW-1133">Transmembrane helix</keyword>
<accession>A0A1F5S142</accession>
<dbReference type="EMBL" id="MFFS01000086">
    <property type="protein sequence ID" value="OGF20417.1"/>
    <property type="molecule type" value="Genomic_DNA"/>
</dbReference>
<comment type="caution">
    <text evidence="2">The sequence shown here is derived from an EMBL/GenBank/DDBJ whole genome shotgun (WGS) entry which is preliminary data.</text>
</comment>
<evidence type="ECO:0000313" key="2">
    <source>
        <dbReference type="EMBL" id="OGF20417.1"/>
    </source>
</evidence>
<organism evidence="2 3">
    <name type="scientific">Candidatus Falkowbacteria bacterium RBG_13_39_14</name>
    <dbReference type="NCBI Taxonomy" id="1797985"/>
    <lineage>
        <taxon>Bacteria</taxon>
        <taxon>Candidatus Falkowiibacteriota</taxon>
    </lineage>
</organism>
<evidence type="ECO:0000256" key="1">
    <source>
        <dbReference type="SAM" id="Phobius"/>
    </source>
</evidence>
<reference evidence="2 3" key="1">
    <citation type="journal article" date="2016" name="Nat. Commun.">
        <title>Thousands of microbial genomes shed light on interconnected biogeochemical processes in an aquifer system.</title>
        <authorList>
            <person name="Anantharaman K."/>
            <person name="Brown C.T."/>
            <person name="Hug L.A."/>
            <person name="Sharon I."/>
            <person name="Castelle C.J."/>
            <person name="Probst A.J."/>
            <person name="Thomas B.C."/>
            <person name="Singh A."/>
            <person name="Wilkins M.J."/>
            <person name="Karaoz U."/>
            <person name="Brodie E.L."/>
            <person name="Williams K.H."/>
            <person name="Hubbard S.S."/>
            <person name="Banfield J.F."/>
        </authorList>
    </citation>
    <scope>NUCLEOTIDE SEQUENCE [LARGE SCALE GENOMIC DNA]</scope>
</reference>
<feature type="transmembrane region" description="Helical" evidence="1">
    <location>
        <begin position="6"/>
        <end position="26"/>
    </location>
</feature>
<keyword evidence="1" id="KW-0812">Transmembrane</keyword>
<proteinExistence type="predicted"/>
<dbReference type="Proteomes" id="UP000178323">
    <property type="component" value="Unassembled WGS sequence"/>
</dbReference>
<name>A0A1F5S142_9BACT</name>
<dbReference type="AlphaFoldDB" id="A0A1F5S142"/>
<sequence>MKIFISIISLLIGIMLGAAITAFLIVKKNLMIRENLCKDFAESENSIKANPLSGLFDSSFLKNNLSDINKNLQEQNPVTEKNLQNNTTDTTVKQLQELPSAGPGGCKTEDECLSYCSKLDNLKECLDFAKEYMGETNER</sequence>